<dbReference type="GO" id="GO:0046872">
    <property type="term" value="F:metal ion binding"/>
    <property type="evidence" value="ECO:0007669"/>
    <property type="project" value="UniProtKB-KW"/>
</dbReference>
<dbReference type="PANTHER" id="PTHR34382">
    <property type="entry name" value="PTS SYSTEM N,N'-DIACETYLCHITOBIOSE-SPECIFIC EIIA COMPONENT"/>
    <property type="match status" value="1"/>
</dbReference>
<reference evidence="8 9" key="1">
    <citation type="submission" date="2017-08" db="EMBL/GenBank/DDBJ databases">
        <authorList>
            <person name="de Groot N.N."/>
        </authorList>
    </citation>
    <scope>NUCLEOTIDE SEQUENCE [LARGE SCALE GENOMIC DNA]</scope>
    <source>
        <strain evidence="8 9">DSM 9787</strain>
    </source>
</reference>
<dbReference type="CDD" id="cd00215">
    <property type="entry name" value="PTS_IIA_lac"/>
    <property type="match status" value="1"/>
</dbReference>
<sequence length="110" mass="12111">MAEVQEPIDGEMIAMGIIASAGDARSYAFAALEEAKKGNYEEADKLLEKCKEAGVGAHQSQMDLLTAQANGNAPEMDVLLVHAQDHFMTSMLAEELIREIIQLYKRLDEK</sequence>
<protein>
    <submittedName>
        <fullName evidence="8">PTS system, cellobiose-specific IIA component</fullName>
    </submittedName>
</protein>
<evidence type="ECO:0000313" key="8">
    <source>
        <dbReference type="EMBL" id="SOB98083.1"/>
    </source>
</evidence>
<keyword evidence="2" id="KW-0762">Sugar transport</keyword>
<evidence type="ECO:0000256" key="3">
    <source>
        <dbReference type="ARBA" id="ARBA00022679"/>
    </source>
</evidence>
<keyword evidence="6" id="KW-0460">Magnesium</keyword>
<dbReference type="PIRSF" id="PIRSF000699">
    <property type="entry name" value="PTS_IILac_III"/>
    <property type="match status" value="1"/>
</dbReference>
<feature type="modified residue" description="Phosphohistidine; by HPr" evidence="7">
    <location>
        <position position="82"/>
    </location>
</feature>
<accession>A0A285RUR1</accession>
<evidence type="ECO:0000256" key="2">
    <source>
        <dbReference type="ARBA" id="ARBA00022597"/>
    </source>
</evidence>
<dbReference type="EMBL" id="OBMR01000004">
    <property type="protein sequence ID" value="SOB98083.1"/>
    <property type="molecule type" value="Genomic_DNA"/>
</dbReference>
<proteinExistence type="predicted"/>
<feature type="binding site" evidence="6">
    <location>
        <position position="85"/>
    </location>
    <ligand>
        <name>Mg(2+)</name>
        <dbReference type="ChEBI" id="CHEBI:18420"/>
        <note>ligand shared between all trimeric partners</note>
    </ligand>
</feature>
<evidence type="ECO:0000256" key="4">
    <source>
        <dbReference type="ARBA" id="ARBA00022683"/>
    </source>
</evidence>
<name>A0A285RUR1_9FIRM</name>
<keyword evidence="1" id="KW-0813">Transport</keyword>
<evidence type="ECO:0000256" key="6">
    <source>
        <dbReference type="PIRSR" id="PIRSR000699-2"/>
    </source>
</evidence>
<dbReference type="GO" id="GO:0009401">
    <property type="term" value="P:phosphoenolpyruvate-dependent sugar phosphotransferase system"/>
    <property type="evidence" value="ECO:0007669"/>
    <property type="project" value="UniProtKB-KW"/>
</dbReference>
<dbReference type="AlphaFoldDB" id="A0A285RUR1"/>
<evidence type="ECO:0000313" key="9">
    <source>
        <dbReference type="Proteomes" id="UP000219563"/>
    </source>
</evidence>
<evidence type="ECO:0000256" key="5">
    <source>
        <dbReference type="PIRSR" id="PIRSR000699-1"/>
    </source>
</evidence>
<dbReference type="Gene3D" id="1.20.58.80">
    <property type="entry name" value="Phosphotransferase system, lactose/cellobiose-type IIA subunit"/>
    <property type="match status" value="1"/>
</dbReference>
<dbReference type="Proteomes" id="UP000219563">
    <property type="component" value="Unassembled WGS sequence"/>
</dbReference>
<dbReference type="GO" id="GO:0016740">
    <property type="term" value="F:transferase activity"/>
    <property type="evidence" value="ECO:0007669"/>
    <property type="project" value="UniProtKB-KW"/>
</dbReference>
<keyword evidence="3" id="KW-0808">Transferase</keyword>
<dbReference type="SUPFAM" id="SSF46973">
    <property type="entry name" value="Enzyme IIa from lactose specific PTS, IIa-lac"/>
    <property type="match status" value="1"/>
</dbReference>
<dbReference type="PROSITE" id="PS51095">
    <property type="entry name" value="PTS_EIIA_TYPE_3"/>
    <property type="match status" value="1"/>
</dbReference>
<evidence type="ECO:0000256" key="7">
    <source>
        <dbReference type="PROSITE-ProRule" id="PRU00418"/>
    </source>
</evidence>
<gene>
    <name evidence="8" type="ORF">SAMN02910411_1325</name>
</gene>
<organism evidence="8 9">
    <name type="scientific">Pseudobutyrivibrio ruminis DSM 9787</name>
    <dbReference type="NCBI Taxonomy" id="1123011"/>
    <lineage>
        <taxon>Bacteria</taxon>
        <taxon>Bacillati</taxon>
        <taxon>Bacillota</taxon>
        <taxon>Clostridia</taxon>
        <taxon>Lachnospirales</taxon>
        <taxon>Lachnospiraceae</taxon>
        <taxon>Pseudobutyrivibrio</taxon>
    </lineage>
</organism>
<dbReference type="InterPro" id="IPR003188">
    <property type="entry name" value="PTS_IIA_lac/cel"/>
</dbReference>
<evidence type="ECO:0000256" key="1">
    <source>
        <dbReference type="ARBA" id="ARBA00022448"/>
    </source>
</evidence>
<keyword evidence="6" id="KW-0479">Metal-binding</keyword>
<dbReference type="RefSeq" id="WP_090395441.1">
    <property type="nucleotide sequence ID" value="NZ_OBMR01000004.1"/>
</dbReference>
<dbReference type="Pfam" id="PF02255">
    <property type="entry name" value="PTS_IIA"/>
    <property type="match status" value="1"/>
</dbReference>
<keyword evidence="4" id="KW-0598">Phosphotransferase system</keyword>
<dbReference type="PANTHER" id="PTHR34382:SF7">
    <property type="entry name" value="PTS SYSTEM N,N'-DIACETYLCHITOBIOSE-SPECIFIC EIIA COMPONENT"/>
    <property type="match status" value="1"/>
</dbReference>
<dbReference type="InterPro" id="IPR036542">
    <property type="entry name" value="PTS_IIA_lac/cel_sf"/>
</dbReference>
<feature type="active site" description="Tele-phosphohistidine intermediate" evidence="5">
    <location>
        <position position="82"/>
    </location>
</feature>
<comment type="cofactor">
    <cofactor evidence="6">
        <name>Mg(2+)</name>
        <dbReference type="ChEBI" id="CHEBI:18420"/>
    </cofactor>
    <text evidence="6">Binds 1 Mg(2+) ion per trimer.</text>
</comment>